<dbReference type="EMBL" id="JBHRYB010000005">
    <property type="protein sequence ID" value="MFC3679766.1"/>
    <property type="molecule type" value="Genomic_DNA"/>
</dbReference>
<keyword evidence="10" id="KW-0067">ATP-binding</keyword>
<dbReference type="Gene3D" id="3.30.565.10">
    <property type="entry name" value="Histidine kinase-like ATPase, C-terminal domain"/>
    <property type="match status" value="1"/>
</dbReference>
<sequence>MNITLRAKILLLTVLPLVALTLTITWITQRQAKNLSEQQLDIVKGSMMEDKRRALRDYVSLAMTSITPILEELDEGVSMSRTRAEYEVKRILSSLTYGPDGYFFAYGDDGVNILLPVQPELEGNDLIDVQDTNGKYVIRDLIRIANNGGGFYHYIWHQPSINKKTEKMSYVVRIPKLGWMMGTGLYLDDIEAETRDLEDKVDANVRRTFVAASLLLAVTLALVVIIVIIINMHATQLADERLKELAHRSVAFQIIQRRTFARELHDGINQLLVSAKLRLGLFKKKLPADIPQENLEKTEELLNLTIQEVRRISHNLRPILLDDLGLKSALHGLLDTLEEQGNHDVIRKIRLPEERLPDAIEMTVYRLVQEAITNIQKHADASRIKLIINSTDKYITVIIEDNGMGFSDSEKSSGIGMMNMRERVELLGGRFSVRSHPKQGTSIRAELALNPAPQTELQTAADSELLPPLPLQPEAGINAGEK</sequence>
<keyword evidence="12" id="KW-0902">Two-component regulatory system</keyword>
<dbReference type="InterPro" id="IPR011712">
    <property type="entry name" value="Sig_transdc_His_kin_sub3_dim/P"/>
</dbReference>
<dbReference type="Pfam" id="PF08269">
    <property type="entry name" value="dCache_2"/>
    <property type="match status" value="1"/>
</dbReference>
<evidence type="ECO:0000256" key="3">
    <source>
        <dbReference type="ARBA" id="ARBA00012438"/>
    </source>
</evidence>
<feature type="compositionally biased region" description="Polar residues" evidence="14">
    <location>
        <begin position="452"/>
        <end position="461"/>
    </location>
</feature>
<keyword evidence="5" id="KW-0597">Phosphoprotein</keyword>
<keyword evidence="9" id="KW-0418">Kinase</keyword>
<evidence type="ECO:0000256" key="5">
    <source>
        <dbReference type="ARBA" id="ARBA00022553"/>
    </source>
</evidence>
<evidence type="ECO:0000256" key="1">
    <source>
        <dbReference type="ARBA" id="ARBA00000085"/>
    </source>
</evidence>
<evidence type="ECO:0000256" key="14">
    <source>
        <dbReference type="SAM" id="MobiDB-lite"/>
    </source>
</evidence>
<dbReference type="EC" id="2.7.13.3" evidence="3"/>
<evidence type="ECO:0000256" key="2">
    <source>
        <dbReference type="ARBA" id="ARBA00004651"/>
    </source>
</evidence>
<keyword evidence="6" id="KW-0808">Transferase</keyword>
<evidence type="ECO:0000256" key="9">
    <source>
        <dbReference type="ARBA" id="ARBA00022777"/>
    </source>
</evidence>
<evidence type="ECO:0000256" key="6">
    <source>
        <dbReference type="ARBA" id="ARBA00022679"/>
    </source>
</evidence>
<organism evidence="17 18">
    <name type="scientific">Bacterioplanoides pacificum</name>
    <dbReference type="NCBI Taxonomy" id="1171596"/>
    <lineage>
        <taxon>Bacteria</taxon>
        <taxon>Pseudomonadati</taxon>
        <taxon>Pseudomonadota</taxon>
        <taxon>Gammaproteobacteria</taxon>
        <taxon>Oceanospirillales</taxon>
        <taxon>Oceanospirillaceae</taxon>
        <taxon>Bacterioplanoides</taxon>
    </lineage>
</organism>
<keyword evidence="11 15" id="KW-1133">Transmembrane helix</keyword>
<evidence type="ECO:0000256" key="13">
    <source>
        <dbReference type="ARBA" id="ARBA00023136"/>
    </source>
</evidence>
<dbReference type="CDD" id="cd16917">
    <property type="entry name" value="HATPase_UhpB-NarQ-NarX-like"/>
    <property type="match status" value="1"/>
</dbReference>
<proteinExistence type="predicted"/>
<gene>
    <name evidence="17" type="ORF">ACFOMG_06535</name>
</gene>
<dbReference type="SMART" id="SM00387">
    <property type="entry name" value="HATPase_c"/>
    <property type="match status" value="1"/>
</dbReference>
<evidence type="ECO:0000256" key="15">
    <source>
        <dbReference type="SAM" id="Phobius"/>
    </source>
</evidence>
<evidence type="ECO:0000313" key="18">
    <source>
        <dbReference type="Proteomes" id="UP001595722"/>
    </source>
</evidence>
<dbReference type="PROSITE" id="PS50109">
    <property type="entry name" value="HIS_KIN"/>
    <property type="match status" value="1"/>
</dbReference>
<accession>A0ABV7VQE8</accession>
<keyword evidence="13 15" id="KW-0472">Membrane</keyword>
<evidence type="ECO:0000259" key="16">
    <source>
        <dbReference type="PROSITE" id="PS50109"/>
    </source>
</evidence>
<dbReference type="Proteomes" id="UP001595722">
    <property type="component" value="Unassembled WGS sequence"/>
</dbReference>
<dbReference type="Pfam" id="PF02518">
    <property type="entry name" value="HATPase_c"/>
    <property type="match status" value="1"/>
</dbReference>
<comment type="caution">
    <text evidence="17">The sequence shown here is derived from an EMBL/GenBank/DDBJ whole genome shotgun (WGS) entry which is preliminary data.</text>
</comment>
<dbReference type="InterPro" id="IPR004010">
    <property type="entry name" value="Double_Cache_2"/>
</dbReference>
<feature type="region of interest" description="Disordered" evidence="14">
    <location>
        <begin position="450"/>
        <end position="482"/>
    </location>
</feature>
<keyword evidence="7 15" id="KW-0812">Transmembrane</keyword>
<evidence type="ECO:0000256" key="7">
    <source>
        <dbReference type="ARBA" id="ARBA00022692"/>
    </source>
</evidence>
<dbReference type="InterPro" id="IPR033480">
    <property type="entry name" value="sCache_2"/>
</dbReference>
<dbReference type="InterPro" id="IPR036890">
    <property type="entry name" value="HATPase_C_sf"/>
</dbReference>
<comment type="catalytic activity">
    <reaction evidence="1">
        <text>ATP + protein L-histidine = ADP + protein N-phospho-L-histidine.</text>
        <dbReference type="EC" id="2.7.13.3"/>
    </reaction>
</comment>
<evidence type="ECO:0000256" key="11">
    <source>
        <dbReference type="ARBA" id="ARBA00022989"/>
    </source>
</evidence>
<keyword evidence="4" id="KW-1003">Cell membrane</keyword>
<dbReference type="RefSeq" id="WP_376865539.1">
    <property type="nucleotide sequence ID" value="NZ_JBHRYB010000005.1"/>
</dbReference>
<dbReference type="Gene3D" id="3.30.450.20">
    <property type="entry name" value="PAS domain"/>
    <property type="match status" value="1"/>
</dbReference>
<evidence type="ECO:0000256" key="10">
    <source>
        <dbReference type="ARBA" id="ARBA00022840"/>
    </source>
</evidence>
<dbReference type="InterPro" id="IPR005467">
    <property type="entry name" value="His_kinase_dom"/>
</dbReference>
<name>A0ABV7VQE8_9GAMM</name>
<keyword evidence="8" id="KW-0547">Nucleotide-binding</keyword>
<feature type="domain" description="Histidine kinase" evidence="16">
    <location>
        <begin position="259"/>
        <end position="451"/>
    </location>
</feature>
<comment type="subcellular location">
    <subcellularLocation>
        <location evidence="2">Cell membrane</location>
        <topology evidence="2">Multi-pass membrane protein</topology>
    </subcellularLocation>
</comment>
<protein>
    <recommendedName>
        <fullName evidence="3">histidine kinase</fullName>
        <ecNumber evidence="3">2.7.13.3</ecNumber>
    </recommendedName>
</protein>
<reference evidence="18" key="1">
    <citation type="journal article" date="2019" name="Int. J. Syst. Evol. Microbiol.">
        <title>The Global Catalogue of Microorganisms (GCM) 10K type strain sequencing project: providing services to taxonomists for standard genome sequencing and annotation.</title>
        <authorList>
            <consortium name="The Broad Institute Genomics Platform"/>
            <consortium name="The Broad Institute Genome Sequencing Center for Infectious Disease"/>
            <person name="Wu L."/>
            <person name="Ma J."/>
        </authorList>
    </citation>
    <scope>NUCLEOTIDE SEQUENCE [LARGE SCALE GENOMIC DNA]</scope>
    <source>
        <strain evidence="18">KCTC 42424</strain>
    </source>
</reference>
<evidence type="ECO:0000256" key="4">
    <source>
        <dbReference type="ARBA" id="ARBA00022475"/>
    </source>
</evidence>
<feature type="transmembrane region" description="Helical" evidence="15">
    <location>
        <begin position="209"/>
        <end position="232"/>
    </location>
</feature>
<evidence type="ECO:0000256" key="12">
    <source>
        <dbReference type="ARBA" id="ARBA00023012"/>
    </source>
</evidence>
<dbReference type="Gene3D" id="1.20.5.1930">
    <property type="match status" value="1"/>
</dbReference>
<dbReference type="PANTHER" id="PTHR24421:SF10">
    <property type="entry name" value="NITRATE_NITRITE SENSOR PROTEIN NARQ"/>
    <property type="match status" value="1"/>
</dbReference>
<keyword evidence="18" id="KW-1185">Reference proteome</keyword>
<evidence type="ECO:0000313" key="17">
    <source>
        <dbReference type="EMBL" id="MFC3679766.1"/>
    </source>
</evidence>
<dbReference type="Pfam" id="PF07730">
    <property type="entry name" value="HisKA_3"/>
    <property type="match status" value="1"/>
</dbReference>
<dbReference type="SUPFAM" id="SSF55874">
    <property type="entry name" value="ATPase domain of HSP90 chaperone/DNA topoisomerase II/histidine kinase"/>
    <property type="match status" value="1"/>
</dbReference>
<dbReference type="SMART" id="SM01049">
    <property type="entry name" value="Cache_2"/>
    <property type="match status" value="1"/>
</dbReference>
<dbReference type="InterPro" id="IPR050482">
    <property type="entry name" value="Sensor_HK_TwoCompSys"/>
</dbReference>
<dbReference type="PANTHER" id="PTHR24421">
    <property type="entry name" value="NITRATE/NITRITE SENSOR PROTEIN NARX-RELATED"/>
    <property type="match status" value="1"/>
</dbReference>
<dbReference type="InterPro" id="IPR003594">
    <property type="entry name" value="HATPase_dom"/>
</dbReference>
<evidence type="ECO:0000256" key="8">
    <source>
        <dbReference type="ARBA" id="ARBA00022741"/>
    </source>
</evidence>